<dbReference type="AlphaFoldDB" id="A0AAF3J5K0"/>
<reference evidence="3" key="1">
    <citation type="submission" date="2024-02" db="UniProtKB">
        <authorList>
            <consortium name="WormBaseParasite"/>
        </authorList>
    </citation>
    <scope>IDENTIFICATION</scope>
</reference>
<sequence>MSSKLFKLELVLEDLSTNLHANDIRVQLGLKGFRSTQIIEVKSRKELPVGGECLLLLSEEQLIKLLFEENIELCLTTPTNVYAAAFKWPDLNSSAFRGSCLLFQQNDSEKILPITVVLRFSPIDPLNAKEKPSEKISAEVEKSKNVGTQSSIENWEKENDIKPKVQDASTQNSNRQTSIGIETTEPVILLNTAKEVIEKAVTERLRHETSKLENPQVVEKVPPESVKLPKARMTTPNVYPRISLLRNLDSMIEQRRAVIAHLEARKYSKSSIVPNPKDMRAQKENSQTIPAFKSKLELTRENFKRILAEKKQILAPTQKKSANNRISPKTGPIIEQPFQEEKTNDADESSNESTVDDSQSSDSGGSRNSGSELPSHSSSTSNSSTTSKESIISLQSKNSLAKRNTGGEERKTTDVVPAPSKRSPEPVLSPTSRYLRDLRAKVIHDRQEKQTEKSTT</sequence>
<keyword evidence="2" id="KW-1185">Reference proteome</keyword>
<dbReference type="Proteomes" id="UP000887575">
    <property type="component" value="Unassembled WGS sequence"/>
</dbReference>
<dbReference type="WBParaSite" id="MBELARI_LOCUS17586">
    <property type="protein sequence ID" value="MBELARI_LOCUS17586"/>
    <property type="gene ID" value="MBELARI_LOCUS17586"/>
</dbReference>
<evidence type="ECO:0000313" key="2">
    <source>
        <dbReference type="Proteomes" id="UP000887575"/>
    </source>
</evidence>
<organism evidence="2 3">
    <name type="scientific">Mesorhabditis belari</name>
    <dbReference type="NCBI Taxonomy" id="2138241"/>
    <lineage>
        <taxon>Eukaryota</taxon>
        <taxon>Metazoa</taxon>
        <taxon>Ecdysozoa</taxon>
        <taxon>Nematoda</taxon>
        <taxon>Chromadorea</taxon>
        <taxon>Rhabditida</taxon>
        <taxon>Rhabditina</taxon>
        <taxon>Rhabditomorpha</taxon>
        <taxon>Rhabditoidea</taxon>
        <taxon>Rhabditidae</taxon>
        <taxon>Mesorhabditinae</taxon>
        <taxon>Mesorhabditis</taxon>
    </lineage>
</organism>
<feature type="region of interest" description="Disordered" evidence="1">
    <location>
        <begin position="147"/>
        <end position="175"/>
    </location>
</feature>
<accession>A0AAF3J5K0</accession>
<feature type="compositionally biased region" description="Low complexity" evidence="1">
    <location>
        <begin position="356"/>
        <end position="393"/>
    </location>
</feature>
<name>A0AAF3J5K0_9BILA</name>
<feature type="region of interest" description="Disordered" evidence="1">
    <location>
        <begin position="314"/>
        <end position="435"/>
    </location>
</feature>
<feature type="compositionally biased region" description="Polar residues" evidence="1">
    <location>
        <begin position="318"/>
        <end position="327"/>
    </location>
</feature>
<evidence type="ECO:0000313" key="3">
    <source>
        <dbReference type="WBParaSite" id="MBELARI_LOCUS17586"/>
    </source>
</evidence>
<evidence type="ECO:0000256" key="1">
    <source>
        <dbReference type="SAM" id="MobiDB-lite"/>
    </source>
</evidence>
<feature type="compositionally biased region" description="Basic and acidic residues" evidence="1">
    <location>
        <begin position="154"/>
        <end position="165"/>
    </location>
</feature>
<protein>
    <submittedName>
        <fullName evidence="3">Uncharacterized protein</fullName>
    </submittedName>
</protein>
<proteinExistence type="predicted"/>